<evidence type="ECO:0000256" key="1">
    <source>
        <dbReference type="SAM" id="MobiDB-lite"/>
    </source>
</evidence>
<dbReference type="GO" id="GO:0000324">
    <property type="term" value="C:fungal-type vacuole"/>
    <property type="evidence" value="ECO:0007669"/>
    <property type="project" value="TreeGrafter"/>
</dbReference>
<feature type="transmembrane region" description="Helical" evidence="2">
    <location>
        <begin position="252"/>
        <end position="273"/>
    </location>
</feature>
<dbReference type="PANTHER" id="PTHR36819">
    <property type="entry name" value="REGULATOR OF PHOSPHOLIPASE D SRF1"/>
    <property type="match status" value="1"/>
</dbReference>
<feature type="compositionally biased region" description="Low complexity" evidence="1">
    <location>
        <begin position="63"/>
        <end position="89"/>
    </location>
</feature>
<proteinExistence type="predicted"/>
<sequence length="411" mass="45109">MATAEVRNGFNTRAAALLAPVPLSEKTDLSASRPLSNASVISSGPTANSANEKQSDRSPPRASPSASATRTKSFSLSSNTNTLASSPSNGAAEIKHGRVRTIPPWVQSVQEDDDDLDPTKRLLPPRIPAYAQPASHYYMPAPKPNAVAGRHYDHVRESTPVTIRAPISERATKWQQFARSTAYGWPSLGPVEIVDEEWMRENLGDLEAPWQADASNKDPEKDPGFWLFKPAKRKARFQRAHRTLMRNPMIPLVFRMIVLAFSALALGLSSTIFHKANINGCARGGSTWLAVIVDVVAIVYICYITYDEYTSKPLGLRSPGAKMRLIFLDLFFIVFDSANLSLAFGALTDEQWACRDGIMVDEGVPYSTCPFNSEICTRQKALTATLLVALVAWLATFAVSTLRLVERVSGR</sequence>
<dbReference type="InterPro" id="IPR037737">
    <property type="entry name" value="Srf1"/>
</dbReference>
<dbReference type="EMBL" id="JH767564">
    <property type="protein sequence ID" value="EON63699.1"/>
    <property type="molecule type" value="Genomic_DNA"/>
</dbReference>
<dbReference type="GeneID" id="19900238"/>
<keyword evidence="2" id="KW-0812">Transmembrane</keyword>
<organism evidence="3 4">
    <name type="scientific">Coniosporium apollinis (strain CBS 100218)</name>
    <name type="common">Rock-inhabiting black yeast</name>
    <dbReference type="NCBI Taxonomy" id="1168221"/>
    <lineage>
        <taxon>Eukaryota</taxon>
        <taxon>Fungi</taxon>
        <taxon>Dikarya</taxon>
        <taxon>Ascomycota</taxon>
        <taxon>Pezizomycotina</taxon>
        <taxon>Dothideomycetes</taxon>
        <taxon>Dothideomycetes incertae sedis</taxon>
        <taxon>Coniosporium</taxon>
    </lineage>
</organism>
<keyword evidence="2" id="KW-1133">Transmembrane helix</keyword>
<feature type="transmembrane region" description="Helical" evidence="2">
    <location>
        <begin position="285"/>
        <end position="306"/>
    </location>
</feature>
<dbReference type="PANTHER" id="PTHR36819:SF1">
    <property type="entry name" value="REGULATOR OF PHOSPHOLIPASE D SRF1"/>
    <property type="match status" value="1"/>
</dbReference>
<evidence type="ECO:0000313" key="4">
    <source>
        <dbReference type="Proteomes" id="UP000016924"/>
    </source>
</evidence>
<feature type="compositionally biased region" description="Polar residues" evidence="1">
    <location>
        <begin position="29"/>
        <end position="52"/>
    </location>
</feature>
<keyword evidence="2" id="KW-0472">Membrane</keyword>
<name>R7YPG5_CONA1</name>
<dbReference type="OrthoDB" id="2589563at2759"/>
<reference evidence="4" key="1">
    <citation type="submission" date="2012-06" db="EMBL/GenBank/DDBJ databases">
        <title>The genome sequence of Coniosporium apollinis CBS 100218.</title>
        <authorList>
            <consortium name="The Broad Institute Genome Sequencing Platform"/>
            <person name="Cuomo C."/>
            <person name="Gorbushina A."/>
            <person name="Noack S."/>
            <person name="Walker B."/>
            <person name="Young S.K."/>
            <person name="Zeng Q."/>
            <person name="Gargeya S."/>
            <person name="Fitzgerald M."/>
            <person name="Haas B."/>
            <person name="Abouelleil A."/>
            <person name="Alvarado L."/>
            <person name="Arachchi H.M."/>
            <person name="Berlin A.M."/>
            <person name="Chapman S.B."/>
            <person name="Goldberg J."/>
            <person name="Griggs A."/>
            <person name="Gujja S."/>
            <person name="Hansen M."/>
            <person name="Howarth C."/>
            <person name="Imamovic A."/>
            <person name="Larimer J."/>
            <person name="McCowan C."/>
            <person name="Montmayeur A."/>
            <person name="Murphy C."/>
            <person name="Neiman D."/>
            <person name="Pearson M."/>
            <person name="Priest M."/>
            <person name="Roberts A."/>
            <person name="Saif S."/>
            <person name="Shea T."/>
            <person name="Sisk P."/>
            <person name="Sykes S."/>
            <person name="Wortman J."/>
            <person name="Nusbaum C."/>
            <person name="Birren B."/>
        </authorList>
    </citation>
    <scope>NUCLEOTIDE SEQUENCE [LARGE SCALE GENOMIC DNA]</scope>
    <source>
        <strain evidence="4">CBS 100218</strain>
    </source>
</reference>
<dbReference type="RefSeq" id="XP_007779016.1">
    <property type="nucleotide sequence ID" value="XM_007780826.1"/>
</dbReference>
<dbReference type="GO" id="GO:0071944">
    <property type="term" value="C:cell periphery"/>
    <property type="evidence" value="ECO:0007669"/>
    <property type="project" value="TreeGrafter"/>
</dbReference>
<dbReference type="eggNOG" id="ENOG502QPXG">
    <property type="taxonomic scope" value="Eukaryota"/>
</dbReference>
<dbReference type="AlphaFoldDB" id="R7YPG5"/>
<accession>R7YPG5</accession>
<feature type="region of interest" description="Disordered" evidence="1">
    <location>
        <begin position="1"/>
        <end position="96"/>
    </location>
</feature>
<evidence type="ECO:0000313" key="3">
    <source>
        <dbReference type="EMBL" id="EON63699.1"/>
    </source>
</evidence>
<feature type="transmembrane region" description="Helical" evidence="2">
    <location>
        <begin position="381"/>
        <end position="405"/>
    </location>
</feature>
<gene>
    <name evidence="3" type="ORF">W97_02927</name>
</gene>
<protein>
    <submittedName>
        <fullName evidence="3">Uncharacterized protein</fullName>
    </submittedName>
</protein>
<keyword evidence="4" id="KW-1185">Reference proteome</keyword>
<dbReference type="HOGENOM" id="CLU_027163_0_0_1"/>
<dbReference type="OMA" id="NDAICDR"/>
<evidence type="ECO:0000256" key="2">
    <source>
        <dbReference type="SAM" id="Phobius"/>
    </source>
</evidence>
<feature type="transmembrane region" description="Helical" evidence="2">
    <location>
        <begin position="326"/>
        <end position="347"/>
    </location>
</feature>
<dbReference type="Proteomes" id="UP000016924">
    <property type="component" value="Unassembled WGS sequence"/>
</dbReference>